<sequence>MSLDGRRAIGAGALALMLLTACAGEGAIPEGYKDAPRTEIDLYVHCGVRSLHHGGREYVPVDGPLTSKLDDASGDGSPSASETPEGGLANPPAGWDNPSQAGWVRVDGDRALFTDDQGHVVEFRLRTADDAPEEPCL</sequence>
<dbReference type="EMBL" id="FONZ01000002">
    <property type="protein sequence ID" value="SFF05001.1"/>
    <property type="molecule type" value="Genomic_DNA"/>
</dbReference>
<protein>
    <recommendedName>
        <fullName evidence="5">Lipoprotein</fullName>
    </recommendedName>
</protein>
<dbReference type="Proteomes" id="UP000198520">
    <property type="component" value="Unassembled WGS sequence"/>
</dbReference>
<keyword evidence="2" id="KW-0732">Signal</keyword>
<keyword evidence="4" id="KW-1185">Reference proteome</keyword>
<organism evidence="3 4">
    <name type="scientific">Flavimobilis marinus</name>
    <dbReference type="NCBI Taxonomy" id="285351"/>
    <lineage>
        <taxon>Bacteria</taxon>
        <taxon>Bacillati</taxon>
        <taxon>Actinomycetota</taxon>
        <taxon>Actinomycetes</taxon>
        <taxon>Micrococcales</taxon>
        <taxon>Jonesiaceae</taxon>
        <taxon>Flavimobilis</taxon>
    </lineage>
</organism>
<evidence type="ECO:0008006" key="5">
    <source>
        <dbReference type="Google" id="ProtNLM"/>
    </source>
</evidence>
<dbReference type="STRING" id="285351.SAMN04488035_1338"/>
<evidence type="ECO:0000256" key="2">
    <source>
        <dbReference type="SAM" id="SignalP"/>
    </source>
</evidence>
<dbReference type="PROSITE" id="PS51257">
    <property type="entry name" value="PROKAR_LIPOPROTEIN"/>
    <property type="match status" value="1"/>
</dbReference>
<feature type="chain" id="PRO_5038959623" description="Lipoprotein" evidence="2">
    <location>
        <begin position="24"/>
        <end position="137"/>
    </location>
</feature>
<evidence type="ECO:0000313" key="4">
    <source>
        <dbReference type="Proteomes" id="UP000198520"/>
    </source>
</evidence>
<dbReference type="OrthoDB" id="3692307at2"/>
<evidence type="ECO:0000313" key="3">
    <source>
        <dbReference type="EMBL" id="SFF05001.1"/>
    </source>
</evidence>
<accession>A0A1I2FKM1</accession>
<name>A0A1I2FKM1_9MICO</name>
<evidence type="ECO:0000256" key="1">
    <source>
        <dbReference type="SAM" id="MobiDB-lite"/>
    </source>
</evidence>
<dbReference type="RefSeq" id="WP_093376398.1">
    <property type="nucleotide sequence ID" value="NZ_BNAN01000002.1"/>
</dbReference>
<feature type="signal peptide" evidence="2">
    <location>
        <begin position="1"/>
        <end position="23"/>
    </location>
</feature>
<proteinExistence type="predicted"/>
<reference evidence="4" key="1">
    <citation type="submission" date="2016-10" db="EMBL/GenBank/DDBJ databases">
        <authorList>
            <person name="Varghese N."/>
            <person name="Submissions S."/>
        </authorList>
    </citation>
    <scope>NUCLEOTIDE SEQUENCE [LARGE SCALE GENOMIC DNA]</scope>
    <source>
        <strain evidence="4">DSM 19083</strain>
    </source>
</reference>
<gene>
    <name evidence="3" type="ORF">SAMN04488035_1338</name>
</gene>
<feature type="region of interest" description="Disordered" evidence="1">
    <location>
        <begin position="57"/>
        <end position="101"/>
    </location>
</feature>
<dbReference type="AlphaFoldDB" id="A0A1I2FKM1"/>